<organism evidence="4 5">
    <name type="scientific">Oesophagostomum dentatum</name>
    <name type="common">Nodular worm</name>
    <dbReference type="NCBI Taxonomy" id="61180"/>
    <lineage>
        <taxon>Eukaryota</taxon>
        <taxon>Metazoa</taxon>
        <taxon>Ecdysozoa</taxon>
        <taxon>Nematoda</taxon>
        <taxon>Chromadorea</taxon>
        <taxon>Rhabditida</taxon>
        <taxon>Rhabditina</taxon>
        <taxon>Rhabditomorpha</taxon>
        <taxon>Strongyloidea</taxon>
        <taxon>Strongylidae</taxon>
        <taxon>Oesophagostomum</taxon>
    </lineage>
</organism>
<evidence type="ECO:0000256" key="3">
    <source>
        <dbReference type="PROSITE-ProRule" id="PRU00023"/>
    </source>
</evidence>
<dbReference type="Pfam" id="PF12796">
    <property type="entry name" value="Ank_2"/>
    <property type="match status" value="1"/>
</dbReference>
<evidence type="ECO:0000313" key="5">
    <source>
        <dbReference type="Proteomes" id="UP000053660"/>
    </source>
</evidence>
<protein>
    <submittedName>
        <fullName evidence="4">Ankyrin repeat protein</fullName>
    </submittedName>
</protein>
<proteinExistence type="predicted"/>
<dbReference type="SUPFAM" id="SSF48403">
    <property type="entry name" value="Ankyrin repeat"/>
    <property type="match status" value="1"/>
</dbReference>
<dbReference type="PANTHER" id="PTHR24198:SF165">
    <property type="entry name" value="ANKYRIN REPEAT-CONTAINING PROTEIN-RELATED"/>
    <property type="match status" value="1"/>
</dbReference>
<accession>A0A0B1TKX1</accession>
<keyword evidence="5" id="KW-1185">Reference proteome</keyword>
<reference evidence="4 5" key="1">
    <citation type="submission" date="2014-03" db="EMBL/GenBank/DDBJ databases">
        <title>Draft genome of the hookworm Oesophagostomum dentatum.</title>
        <authorList>
            <person name="Mitreva M."/>
        </authorList>
    </citation>
    <scope>NUCLEOTIDE SEQUENCE [LARGE SCALE GENOMIC DNA]</scope>
    <source>
        <strain evidence="4 5">OD-Hann</strain>
    </source>
</reference>
<dbReference type="EMBL" id="KN549656">
    <property type="protein sequence ID" value="KHJ96477.1"/>
    <property type="molecule type" value="Genomic_DNA"/>
</dbReference>
<evidence type="ECO:0000256" key="2">
    <source>
        <dbReference type="ARBA" id="ARBA00023043"/>
    </source>
</evidence>
<evidence type="ECO:0000313" key="4">
    <source>
        <dbReference type="EMBL" id="KHJ96477.1"/>
    </source>
</evidence>
<dbReference type="AlphaFoldDB" id="A0A0B1TKX1"/>
<dbReference type="PROSITE" id="PS50297">
    <property type="entry name" value="ANK_REP_REGION"/>
    <property type="match status" value="1"/>
</dbReference>
<feature type="repeat" description="ANK" evidence="3">
    <location>
        <begin position="69"/>
        <end position="94"/>
    </location>
</feature>
<dbReference type="InterPro" id="IPR002110">
    <property type="entry name" value="Ankyrin_rpt"/>
</dbReference>
<dbReference type="PANTHER" id="PTHR24198">
    <property type="entry name" value="ANKYRIN REPEAT AND PROTEIN KINASE DOMAIN-CONTAINING PROTEIN"/>
    <property type="match status" value="1"/>
</dbReference>
<keyword evidence="1" id="KW-0677">Repeat</keyword>
<evidence type="ECO:0000256" key="1">
    <source>
        <dbReference type="ARBA" id="ARBA00022737"/>
    </source>
</evidence>
<dbReference type="InterPro" id="IPR036770">
    <property type="entry name" value="Ankyrin_rpt-contain_sf"/>
</dbReference>
<dbReference type="PROSITE" id="PS50088">
    <property type="entry name" value="ANK_REPEAT"/>
    <property type="match status" value="1"/>
</dbReference>
<dbReference type="OrthoDB" id="5824046at2759"/>
<sequence length="158" mass="17627">MYAVREPKSVHVVEYLLSHGVDMSKRDCNGNTVLHHCCLNKNEESGKVLTTYLDKFDPQRVLCNAANNNGETALHIAVKHGLIEFLLLFIPFGSKSILIADAQGRIPLMCGVEDPDTIDCMRLVLACMMDTPASEVSSLFLNERRHSECFFKGEGEQI</sequence>
<gene>
    <name evidence="4" type="ORF">OESDEN_03564</name>
</gene>
<dbReference type="SMART" id="SM00248">
    <property type="entry name" value="ANK"/>
    <property type="match status" value="4"/>
</dbReference>
<keyword evidence="2 3" id="KW-0040">ANK repeat</keyword>
<dbReference type="Gene3D" id="1.25.40.20">
    <property type="entry name" value="Ankyrin repeat-containing domain"/>
    <property type="match status" value="1"/>
</dbReference>
<name>A0A0B1TKX1_OESDE</name>
<dbReference type="Proteomes" id="UP000053660">
    <property type="component" value="Unassembled WGS sequence"/>
</dbReference>